<evidence type="ECO:0000256" key="1">
    <source>
        <dbReference type="ARBA" id="ARBA00022679"/>
    </source>
</evidence>
<evidence type="ECO:0000256" key="3">
    <source>
        <dbReference type="ARBA" id="ARBA00022705"/>
    </source>
</evidence>
<comment type="caution">
    <text evidence="9">The sequence shown here is derived from an EMBL/GenBank/DDBJ whole genome shotgun (WGS) entry which is preliminary data.</text>
</comment>
<accession>A0A0R2DHW0</accession>
<dbReference type="GO" id="GO:0003887">
    <property type="term" value="F:DNA-directed DNA polymerase activity"/>
    <property type="evidence" value="ECO:0007669"/>
    <property type="project" value="UniProtKB-KW"/>
</dbReference>
<dbReference type="InterPro" id="IPR013520">
    <property type="entry name" value="Ribonucl_H"/>
</dbReference>
<dbReference type="RefSeq" id="WP_056974995.1">
    <property type="nucleotide sequence ID" value="NZ_AYZL01000020.1"/>
</dbReference>
<feature type="domain" description="Exonuclease" evidence="8">
    <location>
        <begin position="129"/>
        <end position="297"/>
    </location>
</feature>
<dbReference type="OrthoDB" id="9776650at2"/>
<evidence type="ECO:0000313" key="9">
    <source>
        <dbReference type="EMBL" id="KRN03680.1"/>
    </source>
</evidence>
<organism evidence="9 10">
    <name type="scientific">Holzapfeliella floricola DSM 23037 = JCM 16512</name>
    <dbReference type="NCBI Taxonomy" id="1423744"/>
    <lineage>
        <taxon>Bacteria</taxon>
        <taxon>Bacillati</taxon>
        <taxon>Bacillota</taxon>
        <taxon>Bacilli</taxon>
        <taxon>Lactobacillales</taxon>
        <taxon>Lactobacillaceae</taxon>
        <taxon>Holzapfeliella</taxon>
    </lineage>
</organism>
<dbReference type="GO" id="GO:0003677">
    <property type="term" value="F:DNA binding"/>
    <property type="evidence" value="ECO:0007669"/>
    <property type="project" value="InterPro"/>
</dbReference>
<keyword evidence="1" id="KW-0808">Transferase</keyword>
<keyword evidence="6" id="KW-0239">DNA-directed DNA polymerase</keyword>
<evidence type="ECO:0000313" key="10">
    <source>
        <dbReference type="Proteomes" id="UP000051378"/>
    </source>
</evidence>
<dbReference type="PATRIC" id="fig|1423744.4.peg.808"/>
<dbReference type="Pfam" id="PF00929">
    <property type="entry name" value="RNase_T"/>
    <property type="match status" value="1"/>
</dbReference>
<dbReference type="CDD" id="cd06127">
    <property type="entry name" value="DEDDh"/>
    <property type="match status" value="1"/>
</dbReference>
<evidence type="ECO:0000256" key="6">
    <source>
        <dbReference type="ARBA" id="ARBA00022932"/>
    </source>
</evidence>
<dbReference type="AlphaFoldDB" id="A0A0R2DHW0"/>
<dbReference type="STRING" id="1423744.FC86_GL000787"/>
<name>A0A0R2DHW0_9LACO</name>
<evidence type="ECO:0000256" key="4">
    <source>
        <dbReference type="ARBA" id="ARBA00022722"/>
    </source>
</evidence>
<dbReference type="EMBL" id="AYZL01000020">
    <property type="protein sequence ID" value="KRN03680.1"/>
    <property type="molecule type" value="Genomic_DNA"/>
</dbReference>
<dbReference type="InterPro" id="IPR006054">
    <property type="entry name" value="DnaQ"/>
</dbReference>
<keyword evidence="3" id="KW-0235">DNA replication</keyword>
<keyword evidence="5" id="KW-0378">Hydrolase</keyword>
<dbReference type="Gene3D" id="3.30.420.10">
    <property type="entry name" value="Ribonuclease H-like superfamily/Ribonuclease H"/>
    <property type="match status" value="1"/>
</dbReference>
<dbReference type="PANTHER" id="PTHR30231:SF41">
    <property type="entry name" value="DNA POLYMERASE III SUBUNIT EPSILON"/>
    <property type="match status" value="1"/>
</dbReference>
<proteinExistence type="predicted"/>
<dbReference type="FunFam" id="3.30.420.10:FF:000045">
    <property type="entry name" value="3'-5' exonuclease DinG"/>
    <property type="match status" value="1"/>
</dbReference>
<dbReference type="SUPFAM" id="SSF53098">
    <property type="entry name" value="Ribonuclease H-like"/>
    <property type="match status" value="1"/>
</dbReference>
<dbReference type="InterPro" id="IPR036397">
    <property type="entry name" value="RNaseH_sf"/>
</dbReference>
<sequence>MPMTVVTLTKVPASLKGDLTKWMQEIATGVYVGNFNVKVREKLWERITENVSRTGQATMSYARQGEVGYDFKTYHTYREVIDQEGVPLVLIPNSKNAANPEYKFGQSKAAKFHKIHQLSMSKPRTVNTSYTVIDIETDGLDKNNHQIIEIGAVKVSSDNTQDFHALIKHNQDSRLSAKIVELTGITDDELVKYGEPLSEVLSNFSRFVGETVLVGYNVNFDLDFINYNLDKLSYPLITNNRIDLLKLVKREKLFAKNYQLNTILKEYGIDDEAPHRALFDAKLTNQLATKVSGFDRMLNNKR</sequence>
<dbReference type="Gene3D" id="3.30.70.240">
    <property type="match status" value="1"/>
</dbReference>
<reference evidence="9 10" key="1">
    <citation type="journal article" date="2015" name="Genome Announc.">
        <title>Expanding the biotechnology potential of lactobacilli through comparative genomics of 213 strains and associated genera.</title>
        <authorList>
            <person name="Sun Z."/>
            <person name="Harris H.M."/>
            <person name="McCann A."/>
            <person name="Guo C."/>
            <person name="Argimon S."/>
            <person name="Zhang W."/>
            <person name="Yang X."/>
            <person name="Jeffery I.B."/>
            <person name="Cooney J.C."/>
            <person name="Kagawa T.F."/>
            <person name="Liu W."/>
            <person name="Song Y."/>
            <person name="Salvetti E."/>
            <person name="Wrobel A."/>
            <person name="Rasinkangas P."/>
            <person name="Parkhill J."/>
            <person name="Rea M.C."/>
            <person name="O'Sullivan O."/>
            <person name="Ritari J."/>
            <person name="Douillard F.P."/>
            <person name="Paul Ross R."/>
            <person name="Yang R."/>
            <person name="Briner A.E."/>
            <person name="Felis G.E."/>
            <person name="de Vos W.M."/>
            <person name="Barrangou R."/>
            <person name="Klaenhammer T.R."/>
            <person name="Caufield P.W."/>
            <person name="Cui Y."/>
            <person name="Zhang H."/>
            <person name="O'Toole P.W."/>
        </authorList>
    </citation>
    <scope>NUCLEOTIDE SEQUENCE [LARGE SCALE GENOMIC DNA]</scope>
    <source>
        <strain evidence="9 10">DSM 23037</strain>
    </source>
</reference>
<evidence type="ECO:0000256" key="7">
    <source>
        <dbReference type="ARBA" id="ARBA00070925"/>
    </source>
</evidence>
<dbReference type="PANTHER" id="PTHR30231">
    <property type="entry name" value="DNA POLYMERASE III SUBUNIT EPSILON"/>
    <property type="match status" value="1"/>
</dbReference>
<dbReference type="Proteomes" id="UP000051378">
    <property type="component" value="Unassembled WGS sequence"/>
</dbReference>
<dbReference type="GO" id="GO:0008408">
    <property type="term" value="F:3'-5' exonuclease activity"/>
    <property type="evidence" value="ECO:0007669"/>
    <property type="project" value="TreeGrafter"/>
</dbReference>
<dbReference type="InterPro" id="IPR010152">
    <property type="entry name" value="CRISPR-assoc_prot_Cas2_sub"/>
</dbReference>
<dbReference type="NCBIfam" id="TIGR00573">
    <property type="entry name" value="dnaq"/>
    <property type="match status" value="1"/>
</dbReference>
<keyword evidence="10" id="KW-1185">Reference proteome</keyword>
<dbReference type="Pfam" id="PF09707">
    <property type="entry name" value="Cas_Cas2CT1978"/>
    <property type="match status" value="1"/>
</dbReference>
<protein>
    <recommendedName>
        <fullName evidence="7">DNA polymerase III polC-type</fullName>
    </recommendedName>
</protein>
<keyword evidence="2" id="KW-0548">Nucleotidyltransferase</keyword>
<dbReference type="InterPro" id="IPR012337">
    <property type="entry name" value="RNaseH-like_sf"/>
</dbReference>
<dbReference type="NCBIfam" id="TIGR01873">
    <property type="entry name" value="cas_CT1978"/>
    <property type="match status" value="1"/>
</dbReference>
<evidence type="ECO:0000256" key="2">
    <source>
        <dbReference type="ARBA" id="ARBA00022695"/>
    </source>
</evidence>
<gene>
    <name evidence="9" type="ORF">FC86_GL000787</name>
</gene>
<evidence type="ECO:0000256" key="5">
    <source>
        <dbReference type="ARBA" id="ARBA00022839"/>
    </source>
</evidence>
<keyword evidence="4" id="KW-0540">Nuclease</keyword>
<dbReference type="GO" id="GO:0045004">
    <property type="term" value="P:DNA replication proofreading"/>
    <property type="evidence" value="ECO:0007669"/>
    <property type="project" value="TreeGrafter"/>
</dbReference>
<dbReference type="SMART" id="SM00479">
    <property type="entry name" value="EXOIII"/>
    <property type="match status" value="1"/>
</dbReference>
<dbReference type="GO" id="GO:0005829">
    <property type="term" value="C:cytosol"/>
    <property type="evidence" value="ECO:0007669"/>
    <property type="project" value="TreeGrafter"/>
</dbReference>
<keyword evidence="5" id="KW-0269">Exonuclease</keyword>
<evidence type="ECO:0000259" key="8">
    <source>
        <dbReference type="SMART" id="SM00479"/>
    </source>
</evidence>